<feature type="coiled-coil region" evidence="1">
    <location>
        <begin position="168"/>
        <end position="195"/>
    </location>
</feature>
<dbReference type="PANTHER" id="PTHR22576">
    <property type="entry name" value="MUCOSA ASSOCIATED LYMPHOID TISSUE LYMPHOMA TRANSLOCATION PROTEIN 1/PARACASPASE"/>
    <property type="match status" value="1"/>
</dbReference>
<keyword evidence="1" id="KW-0175">Coiled coil</keyword>
<dbReference type="GO" id="GO:0004197">
    <property type="term" value="F:cysteine-type endopeptidase activity"/>
    <property type="evidence" value="ECO:0007669"/>
    <property type="project" value="InterPro"/>
</dbReference>
<evidence type="ECO:0000256" key="1">
    <source>
        <dbReference type="SAM" id="Coils"/>
    </source>
</evidence>
<feature type="transmembrane region" description="Helical" evidence="2">
    <location>
        <begin position="114"/>
        <end position="140"/>
    </location>
</feature>
<dbReference type="PANTHER" id="PTHR22576:SF37">
    <property type="entry name" value="MUCOSA-ASSOCIATED LYMPHOID TISSUE LYMPHOMA TRANSLOCATION PROTEIN 1"/>
    <property type="match status" value="1"/>
</dbReference>
<organism evidence="5 6">
    <name type="scientific">Reticulomyxa filosa</name>
    <dbReference type="NCBI Taxonomy" id="46433"/>
    <lineage>
        <taxon>Eukaryota</taxon>
        <taxon>Sar</taxon>
        <taxon>Rhizaria</taxon>
        <taxon>Retaria</taxon>
        <taxon>Foraminifera</taxon>
        <taxon>Monothalamids</taxon>
        <taxon>Reticulomyxidae</taxon>
        <taxon>Reticulomyxa</taxon>
    </lineage>
</organism>
<dbReference type="EMBL" id="ASPP01005122">
    <property type="protein sequence ID" value="ETO31119.1"/>
    <property type="molecule type" value="Genomic_DNA"/>
</dbReference>
<dbReference type="InterPro" id="IPR052039">
    <property type="entry name" value="Caspase-related_regulators"/>
</dbReference>
<keyword evidence="2" id="KW-0472">Membrane</keyword>
<evidence type="ECO:0000313" key="6">
    <source>
        <dbReference type="Proteomes" id="UP000023152"/>
    </source>
</evidence>
<evidence type="ECO:0000256" key="3">
    <source>
        <dbReference type="SAM" id="SignalP"/>
    </source>
</evidence>
<keyword evidence="2" id="KW-1133">Transmembrane helix</keyword>
<dbReference type="Proteomes" id="UP000023152">
    <property type="component" value="Unassembled WGS sequence"/>
</dbReference>
<keyword evidence="6" id="KW-1185">Reference proteome</keyword>
<evidence type="ECO:0000256" key="2">
    <source>
        <dbReference type="SAM" id="Phobius"/>
    </source>
</evidence>
<keyword evidence="2" id="KW-0812">Transmembrane</keyword>
<dbReference type="AlphaFoldDB" id="X6NZ53"/>
<reference evidence="5 6" key="1">
    <citation type="journal article" date="2013" name="Curr. Biol.">
        <title>The Genome of the Foraminiferan Reticulomyxa filosa.</title>
        <authorList>
            <person name="Glockner G."/>
            <person name="Hulsmann N."/>
            <person name="Schleicher M."/>
            <person name="Noegel A.A."/>
            <person name="Eichinger L."/>
            <person name="Gallinger C."/>
            <person name="Pawlowski J."/>
            <person name="Sierra R."/>
            <person name="Euteneuer U."/>
            <person name="Pillet L."/>
            <person name="Moustafa A."/>
            <person name="Platzer M."/>
            <person name="Groth M."/>
            <person name="Szafranski K."/>
            <person name="Schliwa M."/>
        </authorList>
    </citation>
    <scope>NUCLEOTIDE SEQUENCE [LARGE SCALE GENOMIC DNA]</scope>
</reference>
<dbReference type="PROSITE" id="PS50208">
    <property type="entry name" value="CASPASE_P20"/>
    <property type="match status" value="1"/>
</dbReference>
<name>X6NZ53_RETFI</name>
<feature type="chain" id="PRO_5004975840" description="Caspase family p20 domain-containing protein" evidence="3">
    <location>
        <begin position="21"/>
        <end position="461"/>
    </location>
</feature>
<gene>
    <name evidence="5" type="ORF">RFI_06001</name>
</gene>
<dbReference type="GO" id="GO:0006508">
    <property type="term" value="P:proteolysis"/>
    <property type="evidence" value="ECO:0007669"/>
    <property type="project" value="InterPro"/>
</dbReference>
<dbReference type="Gene3D" id="3.40.50.1460">
    <property type="match status" value="1"/>
</dbReference>
<keyword evidence="3" id="KW-0732">Signal</keyword>
<proteinExistence type="predicted"/>
<dbReference type="InterPro" id="IPR029030">
    <property type="entry name" value="Caspase-like_dom_sf"/>
</dbReference>
<dbReference type="InterPro" id="IPR001309">
    <property type="entry name" value="Pept_C14_p20"/>
</dbReference>
<feature type="domain" description="Caspase family p20" evidence="4">
    <location>
        <begin position="277"/>
        <end position="362"/>
    </location>
</feature>
<dbReference type="InterPro" id="IPR011600">
    <property type="entry name" value="Pept_C14_caspase"/>
</dbReference>
<evidence type="ECO:0000259" key="4">
    <source>
        <dbReference type="PROSITE" id="PS50208"/>
    </source>
</evidence>
<dbReference type="SUPFAM" id="SSF52129">
    <property type="entry name" value="Caspase-like"/>
    <property type="match status" value="1"/>
</dbReference>
<evidence type="ECO:0000313" key="5">
    <source>
        <dbReference type="EMBL" id="ETO31119.1"/>
    </source>
</evidence>
<sequence>MNIKKKLCMLFFSLIYDIFLKDDYYTRTTEEQAQEKDQQSKDKELTKPKKINEKDKEWIKWWSQKNEEDKTTIIEKFKALSNEQFVIWLLNKCKWKNEITENDIDSICFSIDAFLAFVTLFIILLQFIKCMHYLTAYVIVDERKKEIKVKRLTFEELVCQSYYCLEWKDFQKMRNENLKLELSDVKDNIIESDEKVKKEFESNEPTFKILWTPYQRPAIIGKTKTIKNALVIMIAISEYMDNTMWRNLPNVKEKDITNFKQLFEQELNYEIVCNLSSNMTKQDVQSFLFELVTNYQLHKNPHKYDGLIVIICGHGDNGNMLVTSDGKYVSIDRIRSSFNCHEMESFKDFPKIFIVDACRGESIPKAHEITTRGNETLYGHNDDGFLSIWSTTKGHQVADLSLLSKSIKKVITSQYKIGYPFKQMLQDIRTDIRSNKSGEWYCVESQDTTDYDILFQQRISV</sequence>
<feature type="signal peptide" evidence="3">
    <location>
        <begin position="1"/>
        <end position="20"/>
    </location>
</feature>
<dbReference type="Pfam" id="PF00656">
    <property type="entry name" value="Peptidase_C14"/>
    <property type="match status" value="1"/>
</dbReference>
<dbReference type="OrthoDB" id="6116485at2759"/>
<comment type="caution">
    <text evidence="5">The sequence shown here is derived from an EMBL/GenBank/DDBJ whole genome shotgun (WGS) entry which is preliminary data.</text>
</comment>
<accession>X6NZ53</accession>
<protein>
    <recommendedName>
        <fullName evidence="4">Caspase family p20 domain-containing protein</fullName>
    </recommendedName>
</protein>